<dbReference type="EMBL" id="CP041186">
    <property type="protein sequence ID" value="QDG53615.1"/>
    <property type="molecule type" value="Genomic_DNA"/>
</dbReference>
<dbReference type="GO" id="GO:0006281">
    <property type="term" value="P:DNA repair"/>
    <property type="evidence" value="ECO:0007669"/>
    <property type="project" value="UniProtKB-KW"/>
</dbReference>
<feature type="chain" id="PRO_5030106825" evidence="9">
    <location>
        <begin position="23"/>
        <end position="268"/>
    </location>
</feature>
<keyword evidence="6" id="KW-0378">Hydrolase</keyword>
<dbReference type="Pfam" id="PF03372">
    <property type="entry name" value="Exo_endo_phos"/>
    <property type="match status" value="1"/>
</dbReference>
<evidence type="ECO:0000256" key="4">
    <source>
        <dbReference type="ARBA" id="ARBA00022723"/>
    </source>
</evidence>
<keyword evidence="9" id="KW-0732">Signal</keyword>
<proteinExistence type="predicted"/>
<dbReference type="RefSeq" id="WP_141200069.1">
    <property type="nucleotide sequence ID" value="NZ_CP041186.1"/>
</dbReference>
<reference evidence="11 12" key="1">
    <citation type="submission" date="2019-06" db="EMBL/GenBank/DDBJ databases">
        <title>Persicimonas caeni gen. nov., sp. nov., a predatory bacterium isolated from solar saltern.</title>
        <authorList>
            <person name="Wang S."/>
        </authorList>
    </citation>
    <scope>NUCLEOTIDE SEQUENCE [LARGE SCALE GENOMIC DNA]</scope>
    <source>
        <strain evidence="11 12">YN101</strain>
    </source>
</reference>
<feature type="domain" description="Endonuclease/exonuclease/phosphatase" evidence="10">
    <location>
        <begin position="41"/>
        <end position="257"/>
    </location>
</feature>
<sequence>MFHPRLFSLLTFLLATSLSASCSTPKPRSEPAPNQPHVRVMSYNVNYGLAGDPAAIEAIRRGGTDVVFLQETTPAWETKLREELAADYPYMHFRHCCGAGGLAVLSKHPLRLADYMQAPRGGWFPGWRVVVDSPIGELQVLNVHLRPPVSDTGSVVSGYFSTGDIRRRQIETFWEKVDPEMPTLVVGDFNEDTDGDALEFLATRGLESALPEFEPSAQTWRWPTSVGQIDSRLDHVVYDERLRPLDARVLQAGRSDHLPVVATFVLGD</sequence>
<evidence type="ECO:0000259" key="10">
    <source>
        <dbReference type="Pfam" id="PF03372"/>
    </source>
</evidence>
<dbReference type="Proteomes" id="UP000315995">
    <property type="component" value="Chromosome"/>
</dbReference>
<organism evidence="11 12">
    <name type="scientific">Persicimonas caeni</name>
    <dbReference type="NCBI Taxonomy" id="2292766"/>
    <lineage>
        <taxon>Bacteria</taxon>
        <taxon>Deltaproteobacteria</taxon>
        <taxon>Bradymonadales</taxon>
        <taxon>Bradymonadaceae</taxon>
        <taxon>Persicimonas</taxon>
    </lineage>
</organism>
<evidence type="ECO:0000256" key="9">
    <source>
        <dbReference type="SAM" id="SignalP"/>
    </source>
</evidence>
<keyword evidence="4" id="KW-0479">Metal-binding</keyword>
<dbReference type="PANTHER" id="PTHR15822">
    <property type="entry name" value="TRAF AND TNF RECEPTOR-ASSOCIATED PROTEIN"/>
    <property type="match status" value="1"/>
</dbReference>
<dbReference type="InterPro" id="IPR036691">
    <property type="entry name" value="Endo/exonu/phosph_ase_sf"/>
</dbReference>
<dbReference type="InterPro" id="IPR051547">
    <property type="entry name" value="TDP2-like"/>
</dbReference>
<evidence type="ECO:0000313" key="12">
    <source>
        <dbReference type="Proteomes" id="UP000315995"/>
    </source>
</evidence>
<name>A0A4Y6Q0U3_PERCE</name>
<evidence type="ECO:0000256" key="1">
    <source>
        <dbReference type="ARBA" id="ARBA00001936"/>
    </source>
</evidence>
<keyword evidence="12" id="KW-1185">Reference proteome</keyword>
<gene>
    <name evidence="11" type="ORF">FIV42_23575</name>
</gene>
<protein>
    <submittedName>
        <fullName evidence="11">Endonuclease/exonuclease/phosphatase family protein</fullName>
    </submittedName>
</protein>
<keyword evidence="7" id="KW-0460">Magnesium</keyword>
<dbReference type="PANTHER" id="PTHR15822:SF4">
    <property type="entry name" value="TYROSYL-DNA PHOSPHODIESTERASE 2"/>
    <property type="match status" value="1"/>
</dbReference>
<accession>A0A4Y6Q0U3</accession>
<keyword evidence="11" id="KW-0255">Endonuclease</keyword>
<dbReference type="Gene3D" id="3.60.10.10">
    <property type="entry name" value="Endonuclease/exonuclease/phosphatase"/>
    <property type="match status" value="1"/>
</dbReference>
<evidence type="ECO:0000256" key="8">
    <source>
        <dbReference type="ARBA" id="ARBA00023204"/>
    </source>
</evidence>
<evidence type="ECO:0000313" key="11">
    <source>
        <dbReference type="EMBL" id="QDG53615.1"/>
    </source>
</evidence>
<evidence type="ECO:0000256" key="2">
    <source>
        <dbReference type="ARBA" id="ARBA00001946"/>
    </source>
</evidence>
<dbReference type="InterPro" id="IPR005135">
    <property type="entry name" value="Endo/exonuclease/phosphatase"/>
</dbReference>
<dbReference type="PROSITE" id="PS51257">
    <property type="entry name" value="PROKAR_LIPOPROTEIN"/>
    <property type="match status" value="1"/>
</dbReference>
<keyword evidence="5" id="KW-0227">DNA damage</keyword>
<keyword evidence="11" id="KW-0269">Exonuclease</keyword>
<keyword evidence="8" id="KW-0234">DNA repair</keyword>
<dbReference type="GO" id="GO:0004527">
    <property type="term" value="F:exonuclease activity"/>
    <property type="evidence" value="ECO:0007669"/>
    <property type="project" value="UniProtKB-KW"/>
</dbReference>
<dbReference type="SUPFAM" id="SSF56219">
    <property type="entry name" value="DNase I-like"/>
    <property type="match status" value="1"/>
</dbReference>
<evidence type="ECO:0000256" key="5">
    <source>
        <dbReference type="ARBA" id="ARBA00022763"/>
    </source>
</evidence>
<comment type="cofactor">
    <cofactor evidence="2">
        <name>Mg(2+)</name>
        <dbReference type="ChEBI" id="CHEBI:18420"/>
    </cofactor>
</comment>
<dbReference type="GO" id="GO:0004519">
    <property type="term" value="F:endonuclease activity"/>
    <property type="evidence" value="ECO:0007669"/>
    <property type="project" value="UniProtKB-KW"/>
</dbReference>
<dbReference type="GO" id="GO:0046872">
    <property type="term" value="F:metal ion binding"/>
    <property type="evidence" value="ECO:0007669"/>
    <property type="project" value="UniProtKB-KW"/>
</dbReference>
<dbReference type="OrthoDB" id="155529at2"/>
<dbReference type="AlphaFoldDB" id="A0A4Y6Q0U3"/>
<feature type="signal peptide" evidence="9">
    <location>
        <begin position="1"/>
        <end position="22"/>
    </location>
</feature>
<comment type="cofactor">
    <cofactor evidence="1">
        <name>Mn(2+)</name>
        <dbReference type="ChEBI" id="CHEBI:29035"/>
    </cofactor>
</comment>
<evidence type="ECO:0000256" key="7">
    <source>
        <dbReference type="ARBA" id="ARBA00022842"/>
    </source>
</evidence>
<keyword evidence="3" id="KW-0540">Nuclease</keyword>
<evidence type="ECO:0000256" key="6">
    <source>
        <dbReference type="ARBA" id="ARBA00022801"/>
    </source>
</evidence>
<evidence type="ECO:0000256" key="3">
    <source>
        <dbReference type="ARBA" id="ARBA00022722"/>
    </source>
</evidence>
<accession>A0A5B8YEX7</accession>